<protein>
    <recommendedName>
        <fullName evidence="1">DUF4218 domain-containing protein</fullName>
    </recommendedName>
</protein>
<gene>
    <name evidence="2" type="ORF">R1sor_003686</name>
</gene>
<dbReference type="PANTHER" id="PTHR48258">
    <property type="entry name" value="DUF4218 DOMAIN-CONTAINING PROTEIN-RELATED"/>
    <property type="match status" value="1"/>
</dbReference>
<proteinExistence type="predicted"/>
<sequence>MRLVVDSPTVQHVEHTWPKFASDPRHLRLGLASNGISPYGVKSSSHSTWPVVLTNYNVPPWLASKKGFLLLTLIIPGPKKVKNFDVYLQPLVEELQQLWTAVDDVYDGRTTRIGRDIWFTLKGIMLWTMHDYPGYTQISGFQTSGYAACPTYVEDGNIRIEDVGLKRWSIFNQLPYWKDLLIHHLLDPMHIEANVTKSLLKRIFGEQDGRPARRACEEFGVHPEAWIHVTDGGVETLPPAPWVLNTQQRKILRERISENRFPTSFGSCLRKAFEKEGAKWPASLKSHDYHILLQHVLSATLNGIGTQDLREAIYDLSALMRWVCSKEIPIAQIEAKQLFAVKTLCKLEDTLPPDYFDSQIHLLVHLVWEVFICGPVHGRWMYWLERYMKVMKDDVCQKARPEGSMAEGYRLREAMFLCSNILEELHPQFAFMLRDREDTHLTSLRLIGQ</sequence>
<name>A0ABD3H572_9MARC</name>
<dbReference type="EMBL" id="JBJQOH010000006">
    <property type="protein sequence ID" value="KAL3685664.1"/>
    <property type="molecule type" value="Genomic_DNA"/>
</dbReference>
<dbReference type="Pfam" id="PF13960">
    <property type="entry name" value="DUF4218"/>
    <property type="match status" value="1"/>
</dbReference>
<dbReference type="Proteomes" id="UP001633002">
    <property type="component" value="Unassembled WGS sequence"/>
</dbReference>
<evidence type="ECO:0000313" key="2">
    <source>
        <dbReference type="EMBL" id="KAL3685664.1"/>
    </source>
</evidence>
<dbReference type="InterPro" id="IPR025452">
    <property type="entry name" value="DUF4218"/>
</dbReference>
<comment type="caution">
    <text evidence="2">The sequence shown here is derived from an EMBL/GenBank/DDBJ whole genome shotgun (WGS) entry which is preliminary data.</text>
</comment>
<reference evidence="2 3" key="1">
    <citation type="submission" date="2024-09" db="EMBL/GenBank/DDBJ databases">
        <title>Chromosome-scale assembly of Riccia sorocarpa.</title>
        <authorList>
            <person name="Paukszto L."/>
        </authorList>
    </citation>
    <scope>NUCLEOTIDE SEQUENCE [LARGE SCALE GENOMIC DNA]</scope>
    <source>
        <strain evidence="2">LP-2024</strain>
        <tissue evidence="2">Aerial parts of the thallus</tissue>
    </source>
</reference>
<keyword evidence="3" id="KW-1185">Reference proteome</keyword>
<dbReference type="InterPro" id="IPR004242">
    <property type="entry name" value="Transposase_21"/>
</dbReference>
<organism evidence="2 3">
    <name type="scientific">Riccia sorocarpa</name>
    <dbReference type="NCBI Taxonomy" id="122646"/>
    <lineage>
        <taxon>Eukaryota</taxon>
        <taxon>Viridiplantae</taxon>
        <taxon>Streptophyta</taxon>
        <taxon>Embryophyta</taxon>
        <taxon>Marchantiophyta</taxon>
        <taxon>Marchantiopsida</taxon>
        <taxon>Marchantiidae</taxon>
        <taxon>Marchantiales</taxon>
        <taxon>Ricciaceae</taxon>
        <taxon>Riccia</taxon>
    </lineage>
</organism>
<evidence type="ECO:0000313" key="3">
    <source>
        <dbReference type="Proteomes" id="UP001633002"/>
    </source>
</evidence>
<accession>A0ABD3H572</accession>
<dbReference type="AlphaFoldDB" id="A0ABD3H572"/>
<dbReference type="Pfam" id="PF02992">
    <property type="entry name" value="Transposase_21"/>
    <property type="match status" value="1"/>
</dbReference>
<feature type="domain" description="DUF4218" evidence="1">
    <location>
        <begin position="323"/>
        <end position="430"/>
    </location>
</feature>
<evidence type="ECO:0000259" key="1">
    <source>
        <dbReference type="Pfam" id="PF13960"/>
    </source>
</evidence>
<dbReference type="PANTHER" id="PTHR48258:SF14">
    <property type="entry name" value="OS02G0583300 PROTEIN"/>
    <property type="match status" value="1"/>
</dbReference>